<dbReference type="SUPFAM" id="SSF55729">
    <property type="entry name" value="Acyl-CoA N-acyltransferases (Nat)"/>
    <property type="match status" value="1"/>
</dbReference>
<evidence type="ECO:0000313" key="3">
    <source>
        <dbReference type="EMBL" id="ABJ81162.1"/>
    </source>
</evidence>
<dbReference type="Gene3D" id="3.40.630.30">
    <property type="match status" value="1"/>
</dbReference>
<organism evidence="3">
    <name type="scientific">Solibacter usitatus (strain Ellin6076)</name>
    <dbReference type="NCBI Taxonomy" id="234267"/>
    <lineage>
        <taxon>Bacteria</taxon>
        <taxon>Pseudomonadati</taxon>
        <taxon>Acidobacteriota</taxon>
        <taxon>Terriglobia</taxon>
        <taxon>Bryobacterales</taxon>
        <taxon>Solibacteraceae</taxon>
        <taxon>Candidatus Solibacter</taxon>
    </lineage>
</organism>
<feature type="compositionally biased region" description="Polar residues" evidence="1">
    <location>
        <begin position="1"/>
        <end position="10"/>
    </location>
</feature>
<dbReference type="PROSITE" id="PS51186">
    <property type="entry name" value="GNAT"/>
    <property type="match status" value="1"/>
</dbReference>
<dbReference type="eggNOG" id="COG0456">
    <property type="taxonomic scope" value="Bacteria"/>
</dbReference>
<name>Q02CQ4_SOLUE</name>
<reference evidence="3" key="1">
    <citation type="submission" date="2006-10" db="EMBL/GenBank/DDBJ databases">
        <title>Complete sequence of Solibacter usitatus Ellin6076.</title>
        <authorList>
            <consortium name="US DOE Joint Genome Institute"/>
            <person name="Copeland A."/>
            <person name="Lucas S."/>
            <person name="Lapidus A."/>
            <person name="Barry K."/>
            <person name="Detter J.C."/>
            <person name="Glavina del Rio T."/>
            <person name="Hammon N."/>
            <person name="Israni S."/>
            <person name="Dalin E."/>
            <person name="Tice H."/>
            <person name="Pitluck S."/>
            <person name="Thompson L.S."/>
            <person name="Brettin T."/>
            <person name="Bruce D."/>
            <person name="Han C."/>
            <person name="Tapia R."/>
            <person name="Gilna P."/>
            <person name="Schmutz J."/>
            <person name="Larimer F."/>
            <person name="Land M."/>
            <person name="Hauser L."/>
            <person name="Kyrpides N."/>
            <person name="Mikhailova N."/>
            <person name="Janssen P.H."/>
            <person name="Kuske C.R."/>
            <person name="Richardson P."/>
        </authorList>
    </citation>
    <scope>NUCLEOTIDE SEQUENCE</scope>
    <source>
        <strain evidence="3">Ellin6076</strain>
    </source>
</reference>
<dbReference type="InterPro" id="IPR016181">
    <property type="entry name" value="Acyl_CoA_acyltransferase"/>
</dbReference>
<dbReference type="InterPro" id="IPR000182">
    <property type="entry name" value="GNAT_dom"/>
</dbReference>
<proteinExistence type="predicted"/>
<feature type="region of interest" description="Disordered" evidence="1">
    <location>
        <begin position="1"/>
        <end position="20"/>
    </location>
</feature>
<evidence type="ECO:0000259" key="2">
    <source>
        <dbReference type="PROSITE" id="PS51186"/>
    </source>
</evidence>
<sequence length="172" mass="19191">MDLPPSTMTQPPEPISTRPASAGDLEFLARVYHGTRQDEMNAWGWPAAQQELFARMQFNARRASYAAAFPDSAECIILRGDVATGSMITHTTSKEIRLVDIALLREHRNCGIGTHLICSLLGNAAALQLPVMLHVLRSSPAAHLYRRLGFTERQGGDEVYLEMEYKHDRATR</sequence>
<dbReference type="GO" id="GO:0016747">
    <property type="term" value="F:acyltransferase activity, transferring groups other than amino-acyl groups"/>
    <property type="evidence" value="ECO:0007669"/>
    <property type="project" value="InterPro"/>
</dbReference>
<dbReference type="STRING" id="234267.Acid_0147"/>
<keyword evidence="3" id="KW-0808">Transferase</keyword>
<dbReference type="AlphaFoldDB" id="Q02CQ4"/>
<dbReference type="KEGG" id="sus:Acid_0147"/>
<gene>
    <name evidence="3" type="ordered locus">Acid_0147</name>
</gene>
<feature type="domain" description="N-acetyltransferase" evidence="2">
    <location>
        <begin position="15"/>
        <end position="168"/>
    </location>
</feature>
<dbReference type="Pfam" id="PF13508">
    <property type="entry name" value="Acetyltransf_7"/>
    <property type="match status" value="1"/>
</dbReference>
<dbReference type="InParanoid" id="Q02CQ4"/>
<dbReference type="HOGENOM" id="CLU_013985_22_0_0"/>
<protein>
    <submittedName>
        <fullName evidence="3">GCN5-related N-acetyltransferase</fullName>
    </submittedName>
</protein>
<accession>Q02CQ4</accession>
<dbReference type="EMBL" id="CP000473">
    <property type="protein sequence ID" value="ABJ81162.1"/>
    <property type="molecule type" value="Genomic_DNA"/>
</dbReference>
<evidence type="ECO:0000256" key="1">
    <source>
        <dbReference type="SAM" id="MobiDB-lite"/>
    </source>
</evidence>